<proteinExistence type="predicted"/>
<accession>A0A125Q9E6</accession>
<gene>
    <name evidence="1" type="ORF">AS026_31285</name>
</gene>
<reference evidence="1 2" key="1">
    <citation type="submission" date="2015-11" db="EMBL/GenBank/DDBJ databases">
        <title>Draft Genome Sequence of the Strain BR 10423 (Rhizobium sp.) isolated from nodules of Mimosa pudica.</title>
        <authorList>
            <person name="Barauna A.C."/>
            <person name="Zilli J.E."/>
            <person name="Simoes-Araujo J.L."/>
            <person name="Reis V.M."/>
            <person name="James E.K."/>
            <person name="Reis F.B.Jr."/>
            <person name="Rouws L.F."/>
            <person name="Passos S.R."/>
            <person name="Gois S.R."/>
        </authorList>
    </citation>
    <scope>NUCLEOTIDE SEQUENCE [LARGE SCALE GENOMIC DNA]</scope>
    <source>
        <strain evidence="1 2">BR10423</strain>
    </source>
</reference>
<comment type="caution">
    <text evidence="1">The sequence shown here is derived from an EMBL/GenBank/DDBJ whole genome shotgun (WGS) entry which is preliminary data.</text>
</comment>
<name>A0A125Q9E6_9HYPH</name>
<evidence type="ECO:0000313" key="1">
    <source>
        <dbReference type="EMBL" id="KWV57125.1"/>
    </source>
</evidence>
<dbReference type="Proteomes" id="UP000068164">
    <property type="component" value="Unassembled WGS sequence"/>
</dbReference>
<keyword evidence="2" id="KW-1185">Reference proteome</keyword>
<sequence length="75" mass="8699">MNHLFLTLSDLDKLSAYWYRHYDMPLDEAVSSRVCALAIQIYRLGISSVDDISRILIARFPPERASRKLFSDTVH</sequence>
<protein>
    <submittedName>
        <fullName evidence="1">Uncharacterized protein</fullName>
    </submittedName>
</protein>
<dbReference type="AlphaFoldDB" id="A0A125Q9E6"/>
<organism evidence="1 2">
    <name type="scientific">Rhizobium altiplani</name>
    <dbReference type="NCBI Taxonomy" id="1864509"/>
    <lineage>
        <taxon>Bacteria</taxon>
        <taxon>Pseudomonadati</taxon>
        <taxon>Pseudomonadota</taxon>
        <taxon>Alphaproteobacteria</taxon>
        <taxon>Hyphomicrobiales</taxon>
        <taxon>Rhizobiaceae</taxon>
        <taxon>Rhizobium/Agrobacterium group</taxon>
        <taxon>Rhizobium</taxon>
    </lineage>
</organism>
<evidence type="ECO:0000313" key="2">
    <source>
        <dbReference type="Proteomes" id="UP000068164"/>
    </source>
</evidence>
<dbReference type="EMBL" id="LNCD01000031">
    <property type="protein sequence ID" value="KWV57125.1"/>
    <property type="molecule type" value="Genomic_DNA"/>
</dbReference>